<accession>A0AAW2X250</accession>
<organism evidence="1">
    <name type="scientific">Sesamum latifolium</name>
    <dbReference type="NCBI Taxonomy" id="2727402"/>
    <lineage>
        <taxon>Eukaryota</taxon>
        <taxon>Viridiplantae</taxon>
        <taxon>Streptophyta</taxon>
        <taxon>Embryophyta</taxon>
        <taxon>Tracheophyta</taxon>
        <taxon>Spermatophyta</taxon>
        <taxon>Magnoliopsida</taxon>
        <taxon>eudicotyledons</taxon>
        <taxon>Gunneridae</taxon>
        <taxon>Pentapetalae</taxon>
        <taxon>asterids</taxon>
        <taxon>lamiids</taxon>
        <taxon>Lamiales</taxon>
        <taxon>Pedaliaceae</taxon>
        <taxon>Sesamum</taxon>
    </lineage>
</organism>
<reference evidence="1" key="1">
    <citation type="submission" date="2020-06" db="EMBL/GenBank/DDBJ databases">
        <authorList>
            <person name="Li T."/>
            <person name="Hu X."/>
            <person name="Zhang T."/>
            <person name="Song X."/>
            <person name="Zhang H."/>
            <person name="Dai N."/>
            <person name="Sheng W."/>
            <person name="Hou X."/>
            <person name="Wei L."/>
        </authorList>
    </citation>
    <scope>NUCLEOTIDE SEQUENCE</scope>
    <source>
        <strain evidence="1">KEN1</strain>
        <tissue evidence="1">Leaf</tissue>
    </source>
</reference>
<dbReference type="AlphaFoldDB" id="A0AAW2X250"/>
<protein>
    <submittedName>
        <fullName evidence="1">Retrovirus-related Pol polyprotein from transposon RE1</fullName>
    </submittedName>
</protein>
<sequence>MKRGILLSQEGFAKKLVTRFGVDLSKKCSAPLDGNVKLRQDGGLHLPGLQLYRALIGSPFDLTISRPDITFSVGLVSCFMPTPRKPHLEAAKKILKYVNTTLDVG</sequence>
<evidence type="ECO:0000313" key="1">
    <source>
        <dbReference type="EMBL" id="KAL0448147.1"/>
    </source>
</evidence>
<proteinExistence type="predicted"/>
<name>A0AAW2X250_9LAMI</name>
<dbReference type="PANTHER" id="PTHR11439">
    <property type="entry name" value="GAG-POL-RELATED RETROTRANSPOSON"/>
    <property type="match status" value="1"/>
</dbReference>
<comment type="caution">
    <text evidence="1">The sequence shown here is derived from an EMBL/GenBank/DDBJ whole genome shotgun (WGS) entry which is preliminary data.</text>
</comment>
<reference evidence="1" key="2">
    <citation type="journal article" date="2024" name="Plant">
        <title>Genomic evolution and insights into agronomic trait innovations of Sesamum species.</title>
        <authorList>
            <person name="Miao H."/>
            <person name="Wang L."/>
            <person name="Qu L."/>
            <person name="Liu H."/>
            <person name="Sun Y."/>
            <person name="Le M."/>
            <person name="Wang Q."/>
            <person name="Wei S."/>
            <person name="Zheng Y."/>
            <person name="Lin W."/>
            <person name="Duan Y."/>
            <person name="Cao H."/>
            <person name="Xiong S."/>
            <person name="Wang X."/>
            <person name="Wei L."/>
            <person name="Li C."/>
            <person name="Ma Q."/>
            <person name="Ju M."/>
            <person name="Zhao R."/>
            <person name="Li G."/>
            <person name="Mu C."/>
            <person name="Tian Q."/>
            <person name="Mei H."/>
            <person name="Zhang T."/>
            <person name="Gao T."/>
            <person name="Zhang H."/>
        </authorList>
    </citation>
    <scope>NUCLEOTIDE SEQUENCE</scope>
    <source>
        <strain evidence="1">KEN1</strain>
    </source>
</reference>
<gene>
    <name evidence="1" type="ORF">Slati_1942600</name>
</gene>
<dbReference type="PANTHER" id="PTHR11439:SF480">
    <property type="entry name" value="REVERSE TRANSCRIPTASE TY1_COPIA-TYPE DOMAIN-CONTAINING PROTEIN"/>
    <property type="match status" value="1"/>
</dbReference>
<dbReference type="EMBL" id="JACGWN010000006">
    <property type="protein sequence ID" value="KAL0448147.1"/>
    <property type="molecule type" value="Genomic_DNA"/>
</dbReference>